<proteinExistence type="predicted"/>
<keyword evidence="2" id="KW-1185">Reference proteome</keyword>
<evidence type="ECO:0000313" key="2">
    <source>
        <dbReference type="Proteomes" id="UP000054279"/>
    </source>
</evidence>
<dbReference type="EMBL" id="KN837355">
    <property type="protein sequence ID" value="KIJ26830.1"/>
    <property type="molecule type" value="Genomic_DNA"/>
</dbReference>
<protein>
    <submittedName>
        <fullName evidence="1">Uncharacterized protein</fullName>
    </submittedName>
</protein>
<gene>
    <name evidence="1" type="ORF">M422DRAFT_272033</name>
</gene>
<evidence type="ECO:0000313" key="1">
    <source>
        <dbReference type="EMBL" id="KIJ26830.1"/>
    </source>
</evidence>
<name>A0A0C9UNG5_SPHS4</name>
<sequence length="92" mass="10610">MALRHNIRLKLRHFSQPANSPSRQFKAATLGSPHLSLVDTLLREMEKLTGVPQPVFLNICPEHQFGLVPLNPKYMGPSFEHYELMEPRYDLI</sequence>
<dbReference type="OrthoDB" id="2638305at2759"/>
<dbReference type="Proteomes" id="UP000054279">
    <property type="component" value="Unassembled WGS sequence"/>
</dbReference>
<reference evidence="1 2" key="1">
    <citation type="submission" date="2014-06" db="EMBL/GenBank/DDBJ databases">
        <title>Evolutionary Origins and Diversification of the Mycorrhizal Mutualists.</title>
        <authorList>
            <consortium name="DOE Joint Genome Institute"/>
            <consortium name="Mycorrhizal Genomics Consortium"/>
            <person name="Kohler A."/>
            <person name="Kuo A."/>
            <person name="Nagy L.G."/>
            <person name="Floudas D."/>
            <person name="Copeland A."/>
            <person name="Barry K.W."/>
            <person name="Cichocki N."/>
            <person name="Veneault-Fourrey C."/>
            <person name="LaButti K."/>
            <person name="Lindquist E.A."/>
            <person name="Lipzen A."/>
            <person name="Lundell T."/>
            <person name="Morin E."/>
            <person name="Murat C."/>
            <person name="Riley R."/>
            <person name="Ohm R."/>
            <person name="Sun H."/>
            <person name="Tunlid A."/>
            <person name="Henrissat B."/>
            <person name="Grigoriev I.V."/>
            <person name="Hibbett D.S."/>
            <person name="Martin F."/>
        </authorList>
    </citation>
    <scope>NUCLEOTIDE SEQUENCE [LARGE SCALE GENOMIC DNA]</scope>
    <source>
        <strain evidence="1 2">SS14</strain>
    </source>
</reference>
<accession>A0A0C9UNG5</accession>
<organism evidence="1 2">
    <name type="scientific">Sphaerobolus stellatus (strain SS14)</name>
    <dbReference type="NCBI Taxonomy" id="990650"/>
    <lineage>
        <taxon>Eukaryota</taxon>
        <taxon>Fungi</taxon>
        <taxon>Dikarya</taxon>
        <taxon>Basidiomycota</taxon>
        <taxon>Agaricomycotina</taxon>
        <taxon>Agaricomycetes</taxon>
        <taxon>Phallomycetidae</taxon>
        <taxon>Geastrales</taxon>
        <taxon>Sphaerobolaceae</taxon>
        <taxon>Sphaerobolus</taxon>
    </lineage>
</organism>
<dbReference type="HOGENOM" id="CLU_2414707_0_0_1"/>
<dbReference type="AlphaFoldDB" id="A0A0C9UNG5"/>